<name>A0AAD8DB04_ACIOX</name>
<dbReference type="AlphaFoldDB" id="A0AAD8DB04"/>
<organism evidence="2 3">
    <name type="scientific">Acipenser oxyrinchus oxyrinchus</name>
    <dbReference type="NCBI Taxonomy" id="40147"/>
    <lineage>
        <taxon>Eukaryota</taxon>
        <taxon>Metazoa</taxon>
        <taxon>Chordata</taxon>
        <taxon>Craniata</taxon>
        <taxon>Vertebrata</taxon>
        <taxon>Euteleostomi</taxon>
        <taxon>Actinopterygii</taxon>
        <taxon>Chondrostei</taxon>
        <taxon>Acipenseriformes</taxon>
        <taxon>Acipenseridae</taxon>
        <taxon>Acipenser</taxon>
    </lineage>
</organism>
<accession>A0AAD8DB04</accession>
<feature type="region of interest" description="Disordered" evidence="1">
    <location>
        <begin position="50"/>
        <end position="75"/>
    </location>
</feature>
<gene>
    <name evidence="2" type="ORF">AOXY_G13950</name>
</gene>
<comment type="caution">
    <text evidence="2">The sequence shown here is derived from an EMBL/GenBank/DDBJ whole genome shotgun (WGS) entry which is preliminary data.</text>
</comment>
<keyword evidence="3" id="KW-1185">Reference proteome</keyword>
<sequence length="75" mass="8473">MHRTDANKHHLQTNKFERECCLTAESHLPFRRTDDQQGTLFTTKVKEITKHLNPGGEARPAKSPPGLSSTIMAMQ</sequence>
<evidence type="ECO:0000256" key="1">
    <source>
        <dbReference type="SAM" id="MobiDB-lite"/>
    </source>
</evidence>
<dbReference type="Proteomes" id="UP001230051">
    <property type="component" value="Unassembled WGS sequence"/>
</dbReference>
<evidence type="ECO:0000313" key="3">
    <source>
        <dbReference type="Proteomes" id="UP001230051"/>
    </source>
</evidence>
<reference evidence="2" key="1">
    <citation type="submission" date="2022-02" db="EMBL/GenBank/DDBJ databases">
        <title>Atlantic sturgeon de novo genome assembly.</title>
        <authorList>
            <person name="Stock M."/>
            <person name="Klopp C."/>
            <person name="Guiguen Y."/>
            <person name="Cabau C."/>
            <person name="Parinello H."/>
            <person name="Santidrian Yebra-Pimentel E."/>
            <person name="Kuhl H."/>
            <person name="Dirks R.P."/>
            <person name="Guessner J."/>
            <person name="Wuertz S."/>
            <person name="Du K."/>
            <person name="Schartl M."/>
        </authorList>
    </citation>
    <scope>NUCLEOTIDE SEQUENCE</scope>
    <source>
        <strain evidence="2">STURGEONOMICS-FGT-2020</strain>
        <tissue evidence="2">Whole blood</tissue>
    </source>
</reference>
<proteinExistence type="predicted"/>
<protein>
    <submittedName>
        <fullName evidence="2">Uncharacterized protein</fullName>
    </submittedName>
</protein>
<feature type="compositionally biased region" description="Polar residues" evidence="1">
    <location>
        <begin position="66"/>
        <end position="75"/>
    </location>
</feature>
<dbReference type="EMBL" id="JAGXEW010000012">
    <property type="protein sequence ID" value="KAK1165427.1"/>
    <property type="molecule type" value="Genomic_DNA"/>
</dbReference>
<evidence type="ECO:0000313" key="2">
    <source>
        <dbReference type="EMBL" id="KAK1165427.1"/>
    </source>
</evidence>